<proteinExistence type="predicted"/>
<accession>A0A6H5J421</accession>
<evidence type="ECO:0000256" key="1">
    <source>
        <dbReference type="SAM" id="MobiDB-lite"/>
    </source>
</evidence>
<dbReference type="Proteomes" id="UP000479190">
    <property type="component" value="Unassembled WGS sequence"/>
</dbReference>
<protein>
    <submittedName>
        <fullName evidence="2">Uncharacterized protein</fullName>
    </submittedName>
</protein>
<feature type="region of interest" description="Disordered" evidence="1">
    <location>
        <begin position="1"/>
        <end position="28"/>
    </location>
</feature>
<dbReference type="AlphaFoldDB" id="A0A6H5J421"/>
<keyword evidence="3" id="KW-1185">Reference proteome</keyword>
<dbReference type="OrthoDB" id="1302636at2759"/>
<name>A0A6H5J421_9HYME</name>
<feature type="region of interest" description="Disordered" evidence="1">
    <location>
        <begin position="545"/>
        <end position="564"/>
    </location>
</feature>
<evidence type="ECO:0000313" key="2">
    <source>
        <dbReference type="EMBL" id="CAB0042227.1"/>
    </source>
</evidence>
<reference evidence="2 3" key="1">
    <citation type="submission" date="2020-02" db="EMBL/GenBank/DDBJ databases">
        <authorList>
            <person name="Ferguson B K."/>
        </authorList>
    </citation>
    <scope>NUCLEOTIDE SEQUENCE [LARGE SCALE GENOMIC DNA]</scope>
</reference>
<dbReference type="EMBL" id="CADCXV010001171">
    <property type="protein sequence ID" value="CAB0042227.1"/>
    <property type="molecule type" value="Genomic_DNA"/>
</dbReference>
<gene>
    <name evidence="2" type="ORF">TBRA_LOCUS13859</name>
</gene>
<evidence type="ECO:0000313" key="3">
    <source>
        <dbReference type="Proteomes" id="UP000479190"/>
    </source>
</evidence>
<sequence>MDCVGSARSPRRRRATPRPARGARVNGGSRRELLNTKNSWLELGHLSRIGLTGFPLSLYHVYRRALTLSRGQCVWTCTNIVATFGFTKKKKRCEDCEIGQVMRMNLYDATSVATFGIRGRVREPEVMRMDLYEYRVRRSALRKMRGLPVTASDAYELVRRSVCDFRHYGKKVRGLPVTAGDAYELVRRSVCDFRHYGKKCVRGLPVTAVMRMNSYDDRCVRLSALRKKCEDCQVRQVMRMNLYDDRCATFSALRKKCEDCQLRQVMRMNSYDYRCATFGITEKVRGLPVTASDAYELVRRSVCDFFGITEKVRGLPVRQVMRMNSYDDRVCDFRPLRKRARGLRERCQVMQSMERRRWEEEEEEEEEEEHSKRLLGVICDTRRVHELVFKLRRARARADEICATIRRCCCRLLLLLLMLMLLLLAAACCCHYCCSTVAHDPSSTLTRSQRTRVLFVGVCRPLNIATRPIANKYREGKLKRNFEERVQEYVKPFRGKPEKPKRSIGEIHRSATCRLACDSRCRWPRPLARGRCVMPGVAVVHFSPSRTSRPVGRRPTARSVDRGAALTSSRATDRWCFPARLPDGRDFVNKVLGRVLSASARRQAGLARIYGPGAVAGCLAGR</sequence>
<organism evidence="2 3">
    <name type="scientific">Trichogramma brassicae</name>
    <dbReference type="NCBI Taxonomy" id="86971"/>
    <lineage>
        <taxon>Eukaryota</taxon>
        <taxon>Metazoa</taxon>
        <taxon>Ecdysozoa</taxon>
        <taxon>Arthropoda</taxon>
        <taxon>Hexapoda</taxon>
        <taxon>Insecta</taxon>
        <taxon>Pterygota</taxon>
        <taxon>Neoptera</taxon>
        <taxon>Endopterygota</taxon>
        <taxon>Hymenoptera</taxon>
        <taxon>Apocrita</taxon>
        <taxon>Proctotrupomorpha</taxon>
        <taxon>Chalcidoidea</taxon>
        <taxon>Trichogrammatidae</taxon>
        <taxon>Trichogramma</taxon>
    </lineage>
</organism>